<comment type="caution">
    <text evidence="5">The sequence shown here is derived from an EMBL/GenBank/DDBJ whole genome shotgun (WGS) entry which is preliminary data.</text>
</comment>
<evidence type="ECO:0000313" key="6">
    <source>
        <dbReference type="Proteomes" id="UP000525078"/>
    </source>
</evidence>
<feature type="compositionally biased region" description="Basic and acidic residues" evidence="3">
    <location>
        <begin position="223"/>
        <end position="235"/>
    </location>
</feature>
<feature type="domain" description="WRC" evidence="4">
    <location>
        <begin position="271"/>
        <end position="315"/>
    </location>
</feature>
<dbReference type="AlphaFoldDB" id="A0A7J6FXV6"/>
<feature type="compositionally biased region" description="Basic and acidic residues" evidence="3">
    <location>
        <begin position="89"/>
        <end position="134"/>
    </location>
</feature>
<dbReference type="PANTHER" id="PTHR34122">
    <property type="entry name" value="EXPRESSED PROTEIN-RELATED"/>
    <property type="match status" value="1"/>
</dbReference>
<proteinExistence type="predicted"/>
<feature type="compositionally biased region" description="Low complexity" evidence="3">
    <location>
        <begin position="432"/>
        <end position="443"/>
    </location>
</feature>
<feature type="region of interest" description="Disordered" evidence="3">
    <location>
        <begin position="52"/>
        <end position="162"/>
    </location>
</feature>
<evidence type="ECO:0000313" key="5">
    <source>
        <dbReference type="EMBL" id="KAF4374539.1"/>
    </source>
</evidence>
<dbReference type="EMBL" id="JAATIP010000095">
    <property type="protein sequence ID" value="KAF4374539.1"/>
    <property type="molecule type" value="Genomic_DNA"/>
</dbReference>
<reference evidence="5 6" key="1">
    <citation type="journal article" date="2020" name="bioRxiv">
        <title>Sequence and annotation of 42 cannabis genomes reveals extensive copy number variation in cannabinoid synthesis and pathogen resistance genes.</title>
        <authorList>
            <person name="Mckernan K.J."/>
            <person name="Helbert Y."/>
            <person name="Kane L.T."/>
            <person name="Ebling H."/>
            <person name="Zhang L."/>
            <person name="Liu B."/>
            <person name="Eaton Z."/>
            <person name="Mclaughlin S."/>
            <person name="Kingan S."/>
            <person name="Baybayan P."/>
            <person name="Concepcion G."/>
            <person name="Jordan M."/>
            <person name="Riva A."/>
            <person name="Barbazuk W."/>
            <person name="Harkins T."/>
        </authorList>
    </citation>
    <scope>NUCLEOTIDE SEQUENCE [LARGE SCALE GENOMIC DNA]</scope>
    <source>
        <strain evidence="6">cv. Jamaican Lion 4</strain>
        <tissue evidence="5">Leaf</tissue>
    </source>
</reference>
<dbReference type="Proteomes" id="UP000525078">
    <property type="component" value="Unassembled WGS sequence"/>
</dbReference>
<organism evidence="5 6">
    <name type="scientific">Cannabis sativa</name>
    <name type="common">Hemp</name>
    <name type="synonym">Marijuana</name>
    <dbReference type="NCBI Taxonomy" id="3483"/>
    <lineage>
        <taxon>Eukaryota</taxon>
        <taxon>Viridiplantae</taxon>
        <taxon>Streptophyta</taxon>
        <taxon>Embryophyta</taxon>
        <taxon>Tracheophyta</taxon>
        <taxon>Spermatophyta</taxon>
        <taxon>Magnoliopsida</taxon>
        <taxon>eudicotyledons</taxon>
        <taxon>Gunneridae</taxon>
        <taxon>Pentapetalae</taxon>
        <taxon>rosids</taxon>
        <taxon>fabids</taxon>
        <taxon>Rosales</taxon>
        <taxon>Cannabaceae</taxon>
        <taxon>Cannabis</taxon>
    </lineage>
</organism>
<feature type="compositionally biased region" description="Polar residues" evidence="3">
    <location>
        <begin position="135"/>
        <end position="162"/>
    </location>
</feature>
<dbReference type="Pfam" id="PF08879">
    <property type="entry name" value="WRC"/>
    <property type="match status" value="1"/>
</dbReference>
<feature type="compositionally biased region" description="Acidic residues" evidence="3">
    <location>
        <begin position="368"/>
        <end position="391"/>
    </location>
</feature>
<evidence type="ECO:0000259" key="4">
    <source>
        <dbReference type="PROSITE" id="PS51667"/>
    </source>
</evidence>
<feature type="compositionally biased region" description="Low complexity" evidence="3">
    <location>
        <begin position="315"/>
        <end position="332"/>
    </location>
</feature>
<feature type="compositionally biased region" description="Basic residues" evidence="3">
    <location>
        <begin position="400"/>
        <end position="412"/>
    </location>
</feature>
<dbReference type="InterPro" id="IPR014977">
    <property type="entry name" value="WRC_dom"/>
</dbReference>
<gene>
    <name evidence="5" type="ORF">F8388_016090</name>
</gene>
<feature type="compositionally biased region" description="Low complexity" evidence="3">
    <location>
        <begin position="251"/>
        <end position="261"/>
    </location>
</feature>
<protein>
    <recommendedName>
        <fullName evidence="4">WRC domain-containing protein</fullName>
    </recommendedName>
</protein>
<dbReference type="PANTHER" id="PTHR34122:SF1">
    <property type="entry name" value="EXPRESSED PROTEIN"/>
    <property type="match status" value="1"/>
</dbReference>
<comment type="caution">
    <text evidence="2">Lacks conserved residue(s) required for the propagation of feature annotation.</text>
</comment>
<feature type="compositionally biased region" description="Basic and acidic residues" evidence="3">
    <location>
        <begin position="343"/>
        <end position="362"/>
    </location>
</feature>
<dbReference type="PROSITE" id="PS51667">
    <property type="entry name" value="WRC"/>
    <property type="match status" value="1"/>
</dbReference>
<sequence>MRIRKRQVPFPLSSLSPIPISDPLINLNQPPPVVVQLHHYDPSRNDAVNLHPQGNPSREPYPATHFTPQPSDRPVNHRLSPIGAGNINRRTDGCDFSDADNRNDHKDTMNNKKKEDRLELFLKDGEDNKGDDISKGSTPSAEANSRFSFPESTISSTSPSQVVMKTSYWCEGEKVFPLKKRRGSFLPGEEEDGNNYHDYHHKEQHNKKITTNVIKTVKAKTAQKKESNSSRKNDDISNQQQYDDDHHNQHNHQLGSNNSGKSNKKGRGGALVEGSRCSRVNGRGWRCCQQTLVGYSLCEHHLGKGRLRSMTSVRSRSMLAKSSSPSSSSAATAITTAQMGSLHEVKQEKEPKLHRNVERMIRDSIIINEEDDDEDDDEDDYDDDDDDEDYGEHDFEKNKNKNKKKPLKIANKKRVKLGMVKARSISSLLGQTNSCTTSTGTTGAISMADSKY</sequence>
<feature type="region of interest" description="Disordered" evidence="3">
    <location>
        <begin position="431"/>
        <end position="452"/>
    </location>
</feature>
<name>A0A7J6FXV6_CANSA</name>
<evidence type="ECO:0000256" key="2">
    <source>
        <dbReference type="PROSITE-ProRule" id="PRU01002"/>
    </source>
</evidence>
<feature type="region of interest" description="Disordered" evidence="3">
    <location>
        <begin position="313"/>
        <end position="332"/>
    </location>
</feature>
<evidence type="ECO:0000256" key="1">
    <source>
        <dbReference type="ARBA" id="ARBA00023242"/>
    </source>
</evidence>
<accession>A0A7J6FXV6</accession>
<keyword evidence="1" id="KW-0539">Nucleus</keyword>
<evidence type="ECO:0000256" key="3">
    <source>
        <dbReference type="SAM" id="MobiDB-lite"/>
    </source>
</evidence>
<feature type="region of interest" description="Disordered" evidence="3">
    <location>
        <begin position="339"/>
        <end position="412"/>
    </location>
</feature>
<feature type="region of interest" description="Disordered" evidence="3">
    <location>
        <begin position="184"/>
        <end position="274"/>
    </location>
</feature>